<dbReference type="Proteomes" id="UP000319817">
    <property type="component" value="Chromosome"/>
</dbReference>
<organism evidence="2 3">
    <name type="scientific">Stieleria marina</name>
    <dbReference type="NCBI Taxonomy" id="1930275"/>
    <lineage>
        <taxon>Bacteria</taxon>
        <taxon>Pseudomonadati</taxon>
        <taxon>Planctomycetota</taxon>
        <taxon>Planctomycetia</taxon>
        <taxon>Pirellulales</taxon>
        <taxon>Pirellulaceae</taxon>
        <taxon>Stieleria</taxon>
    </lineage>
</organism>
<feature type="region of interest" description="Disordered" evidence="1">
    <location>
        <begin position="165"/>
        <end position="188"/>
    </location>
</feature>
<evidence type="ECO:0000313" key="3">
    <source>
        <dbReference type="Proteomes" id="UP000319817"/>
    </source>
</evidence>
<evidence type="ECO:0008006" key="4">
    <source>
        <dbReference type="Google" id="ProtNLM"/>
    </source>
</evidence>
<keyword evidence="3" id="KW-1185">Reference proteome</keyword>
<name>A0A517NV56_9BACT</name>
<reference evidence="2 3" key="1">
    <citation type="submission" date="2019-02" db="EMBL/GenBank/DDBJ databases">
        <title>Deep-cultivation of Planctomycetes and their phenomic and genomic characterization uncovers novel biology.</title>
        <authorList>
            <person name="Wiegand S."/>
            <person name="Jogler M."/>
            <person name="Boedeker C."/>
            <person name="Pinto D."/>
            <person name="Vollmers J."/>
            <person name="Rivas-Marin E."/>
            <person name="Kohn T."/>
            <person name="Peeters S.H."/>
            <person name="Heuer A."/>
            <person name="Rast P."/>
            <person name="Oberbeckmann S."/>
            <person name="Bunk B."/>
            <person name="Jeske O."/>
            <person name="Meyerdierks A."/>
            <person name="Storesund J.E."/>
            <person name="Kallscheuer N."/>
            <person name="Luecker S."/>
            <person name="Lage O.M."/>
            <person name="Pohl T."/>
            <person name="Merkel B.J."/>
            <person name="Hornburger P."/>
            <person name="Mueller R.-W."/>
            <person name="Bruemmer F."/>
            <person name="Labrenz M."/>
            <person name="Spormann A.M."/>
            <person name="Op den Camp H."/>
            <person name="Overmann J."/>
            <person name="Amann R."/>
            <person name="Jetten M.S.M."/>
            <person name="Mascher T."/>
            <person name="Medema M.H."/>
            <person name="Devos D.P."/>
            <person name="Kaster A.-K."/>
            <person name="Ovreas L."/>
            <person name="Rohde M."/>
            <person name="Galperin M.Y."/>
            <person name="Jogler C."/>
        </authorList>
    </citation>
    <scope>NUCLEOTIDE SEQUENCE [LARGE SCALE GENOMIC DNA]</scope>
    <source>
        <strain evidence="2 3">K23_9</strain>
    </source>
</reference>
<evidence type="ECO:0000313" key="2">
    <source>
        <dbReference type="EMBL" id="QDT11001.1"/>
    </source>
</evidence>
<feature type="compositionally biased region" description="Basic and acidic residues" evidence="1">
    <location>
        <begin position="174"/>
        <end position="183"/>
    </location>
</feature>
<gene>
    <name evidence="2" type="ORF">K239x_29940</name>
</gene>
<dbReference type="Pfam" id="PF14136">
    <property type="entry name" value="DUF4303"/>
    <property type="match status" value="1"/>
</dbReference>
<dbReference type="RefSeq" id="WP_145418734.1">
    <property type="nucleotide sequence ID" value="NZ_CP036526.1"/>
</dbReference>
<proteinExistence type="predicted"/>
<dbReference type="OrthoDB" id="288756at2"/>
<accession>A0A517NV56</accession>
<dbReference type="InterPro" id="IPR025409">
    <property type="entry name" value="DUF4303"/>
</dbReference>
<protein>
    <recommendedName>
        <fullName evidence="4">DUF4303 domain-containing protein</fullName>
    </recommendedName>
</protein>
<dbReference type="AlphaFoldDB" id="A0A517NV56"/>
<evidence type="ECO:0000256" key="1">
    <source>
        <dbReference type="SAM" id="MobiDB-lite"/>
    </source>
</evidence>
<sequence length="327" mass="35923">MTDVHNDLRRAIADAIRKACADMANEFGHDPLHGFALCTDDNVMTLYSAACTKSWVAERKPEDKGIGSNYTEWVQNAGDEYFDSVSTTISVLAESDRSTIQQRFECLTLALEDCRKEGLFDPGTLLLCGSTGGVGEMELEAVDRVNTAEAAIEIAEDLSEDHFRNNQNDSFDLPAEKPVRRDTSPLPSMEIIPGRGVDGCEIGLARETAHEVFGPTESTSATYLEFPGVGVQAICRRKIVQTLIFYFRLNDYGRFNGLTREGIGANNSADDVLNTYGKPSRTSESTVSEFGAAPGAREKSIEYNNLGITFTFWDGQLADIRVDKIKS</sequence>
<dbReference type="EMBL" id="CP036526">
    <property type="protein sequence ID" value="QDT11001.1"/>
    <property type="molecule type" value="Genomic_DNA"/>
</dbReference>